<name>C0PD52_MAIZE</name>
<protein>
    <submittedName>
        <fullName evidence="1">Uncharacterized protein</fullName>
    </submittedName>
</protein>
<proteinExistence type="evidence at transcript level"/>
<accession>C0PD52</accession>
<reference evidence="1" key="2">
    <citation type="submission" date="2012-06" db="EMBL/GenBank/DDBJ databases">
        <authorList>
            <person name="Yu Y."/>
            <person name="Currie J."/>
            <person name="Lomeli R."/>
            <person name="Angelova A."/>
            <person name="Collura K."/>
            <person name="Wissotski M."/>
            <person name="Campos D."/>
            <person name="Kudrna D."/>
            <person name="Golser W."/>
            <person name="Ashely E."/>
            <person name="Descour A."/>
            <person name="Fernandes J."/>
            <person name="Soderlund C."/>
            <person name="Walbot V."/>
        </authorList>
    </citation>
    <scope>NUCLEOTIDE SEQUENCE</scope>
    <source>
        <strain evidence="1">B73</strain>
    </source>
</reference>
<dbReference type="EMBL" id="BT066221">
    <property type="protein sequence ID" value="ACN32097.1"/>
    <property type="molecule type" value="mRNA"/>
</dbReference>
<sequence length="135" mass="14268">MYSLVAVDVGGDVVGQREAAVAGQLLRRGEHSVDLNVGRLEAPARGLPVGPGVRRRVQGPHAVAALVVALAGFGCLALQEGQARRQVVEHVGARDVGHRGLDCQHRHQEDDCNARASSLHGCAFLFQRDGWPGPG</sequence>
<reference evidence="1" key="1">
    <citation type="journal article" date="2009" name="PLoS Genet.">
        <title>Sequencing, mapping, and analysis of 27,455 maize full-length cDNAs.</title>
        <authorList>
            <person name="Soderlund C."/>
            <person name="Descour A."/>
            <person name="Kudrna D."/>
            <person name="Bomhoff M."/>
            <person name="Boyd L."/>
            <person name="Currie J."/>
            <person name="Angelova A."/>
            <person name="Collura K."/>
            <person name="Wissotski M."/>
            <person name="Ashley E."/>
            <person name="Morrow D."/>
            <person name="Fernandes J."/>
            <person name="Walbot V."/>
            <person name="Yu Y."/>
        </authorList>
    </citation>
    <scope>NUCLEOTIDE SEQUENCE</scope>
    <source>
        <strain evidence="1">B73</strain>
    </source>
</reference>
<dbReference type="AlphaFoldDB" id="C0PD52"/>
<evidence type="ECO:0000313" key="1">
    <source>
        <dbReference type="EMBL" id="ACN32097.1"/>
    </source>
</evidence>
<organism evidence="1">
    <name type="scientific">Zea mays</name>
    <name type="common">Maize</name>
    <dbReference type="NCBI Taxonomy" id="4577"/>
    <lineage>
        <taxon>Eukaryota</taxon>
        <taxon>Viridiplantae</taxon>
        <taxon>Streptophyta</taxon>
        <taxon>Embryophyta</taxon>
        <taxon>Tracheophyta</taxon>
        <taxon>Spermatophyta</taxon>
        <taxon>Magnoliopsida</taxon>
        <taxon>Liliopsida</taxon>
        <taxon>Poales</taxon>
        <taxon>Poaceae</taxon>
        <taxon>PACMAD clade</taxon>
        <taxon>Panicoideae</taxon>
        <taxon>Andropogonodae</taxon>
        <taxon>Andropogoneae</taxon>
        <taxon>Tripsacinae</taxon>
        <taxon>Zea</taxon>
    </lineage>
</organism>